<evidence type="ECO:0000256" key="4">
    <source>
        <dbReference type="RuleBase" id="RU003345"/>
    </source>
</evidence>
<dbReference type="InterPro" id="IPR016161">
    <property type="entry name" value="Ald_DH/histidinol_DH"/>
</dbReference>
<dbReference type="InterPro" id="IPR016163">
    <property type="entry name" value="Ald_DH_C"/>
</dbReference>
<evidence type="ECO:0000256" key="1">
    <source>
        <dbReference type="ARBA" id="ARBA00009986"/>
    </source>
</evidence>
<feature type="domain" description="Aldehyde dehydrogenase" evidence="5">
    <location>
        <begin position="14"/>
        <end position="473"/>
    </location>
</feature>
<dbReference type="PANTHER" id="PTHR42804:SF1">
    <property type="entry name" value="ALDEHYDE DEHYDROGENASE-RELATED"/>
    <property type="match status" value="1"/>
</dbReference>
<dbReference type="Gene3D" id="3.40.309.10">
    <property type="entry name" value="Aldehyde Dehydrogenase, Chain A, domain 2"/>
    <property type="match status" value="1"/>
</dbReference>
<dbReference type="Pfam" id="PF00171">
    <property type="entry name" value="Aldedh"/>
    <property type="match status" value="1"/>
</dbReference>
<comment type="similarity">
    <text evidence="1 4">Belongs to the aldehyde dehydrogenase family.</text>
</comment>
<evidence type="ECO:0000256" key="2">
    <source>
        <dbReference type="ARBA" id="ARBA00023002"/>
    </source>
</evidence>
<keyword evidence="2 4" id="KW-0560">Oxidoreductase</keyword>
<evidence type="ECO:0000256" key="3">
    <source>
        <dbReference type="PROSITE-ProRule" id="PRU10007"/>
    </source>
</evidence>
<name>A0A1N7NXW9_9RHOB</name>
<dbReference type="Proteomes" id="UP000186684">
    <property type="component" value="Unassembled WGS sequence"/>
</dbReference>
<dbReference type="InterPro" id="IPR015590">
    <property type="entry name" value="Aldehyde_DH_dom"/>
</dbReference>
<evidence type="ECO:0000313" key="6">
    <source>
        <dbReference type="EMBL" id="SIT03128.1"/>
    </source>
</evidence>
<dbReference type="GO" id="GO:0016620">
    <property type="term" value="F:oxidoreductase activity, acting on the aldehyde or oxo group of donors, NAD or NADP as acceptor"/>
    <property type="evidence" value="ECO:0007669"/>
    <property type="project" value="InterPro"/>
</dbReference>
<dbReference type="InterPro" id="IPR029510">
    <property type="entry name" value="Ald_DH_CS_GLU"/>
</dbReference>
<feature type="active site" evidence="3">
    <location>
        <position position="247"/>
    </location>
</feature>
<dbReference type="SUPFAM" id="SSF53720">
    <property type="entry name" value="ALDH-like"/>
    <property type="match status" value="1"/>
</dbReference>
<accession>A0A1N7NXW9</accession>
<evidence type="ECO:0000259" key="5">
    <source>
        <dbReference type="Pfam" id="PF00171"/>
    </source>
</evidence>
<dbReference type="PROSITE" id="PS00687">
    <property type="entry name" value="ALDEHYDE_DEHYDR_GLU"/>
    <property type="match status" value="1"/>
</dbReference>
<evidence type="ECO:0000313" key="7">
    <source>
        <dbReference type="Proteomes" id="UP000186684"/>
    </source>
</evidence>
<dbReference type="InterPro" id="IPR016162">
    <property type="entry name" value="Ald_DH_N"/>
</dbReference>
<proteinExistence type="inferred from homology"/>
<gene>
    <name evidence="6" type="ORF">SAMN05421759_1119</name>
</gene>
<dbReference type="FunFam" id="3.40.605.10:FF:000007">
    <property type="entry name" value="NAD/NADP-dependent betaine aldehyde dehydrogenase"/>
    <property type="match status" value="1"/>
</dbReference>
<reference evidence="7" key="1">
    <citation type="submission" date="2017-01" db="EMBL/GenBank/DDBJ databases">
        <authorList>
            <person name="Varghese N."/>
            <person name="Submissions S."/>
        </authorList>
    </citation>
    <scope>NUCLEOTIDE SEQUENCE [LARGE SCALE GENOMIC DNA]</scope>
    <source>
        <strain evidence="7">DSM 29430</strain>
    </source>
</reference>
<dbReference type="EMBL" id="FTOQ01000011">
    <property type="protein sequence ID" value="SIT03128.1"/>
    <property type="molecule type" value="Genomic_DNA"/>
</dbReference>
<keyword evidence="7" id="KW-1185">Reference proteome</keyword>
<dbReference type="AlphaFoldDB" id="A0A1N7NXW9"/>
<organism evidence="6 7">
    <name type="scientific">Roseivivax lentus</name>
    <dbReference type="NCBI Taxonomy" id="633194"/>
    <lineage>
        <taxon>Bacteria</taxon>
        <taxon>Pseudomonadati</taxon>
        <taxon>Pseudomonadota</taxon>
        <taxon>Alphaproteobacteria</taxon>
        <taxon>Rhodobacterales</taxon>
        <taxon>Roseobacteraceae</taxon>
        <taxon>Roseivivax</taxon>
    </lineage>
</organism>
<dbReference type="PANTHER" id="PTHR42804">
    <property type="entry name" value="ALDEHYDE DEHYDROGENASE"/>
    <property type="match status" value="1"/>
</dbReference>
<dbReference type="STRING" id="633194.SAMN05421759_1119"/>
<protein>
    <submittedName>
        <fullName evidence="6">Aldehyde dehydrogenase (NAD+)</fullName>
    </submittedName>
</protein>
<sequence length="477" mass="50526">MTMDVLRIYVGGTWIAPSGDATMPITDPATEERIGTVALASPADVDHAVNAATEAFRSFGTWSKAERLALLRRIRALTAERIKDLAQAMSREMGAPITMAREMQAEAGVGHADGFIEALEAQEESWTLSNGDTLLREPIGPAGLITPWNWPINQIALKVLPALATGCPAILKPSEYTPLSAAIYAEILHEAGVPPGAFALINGTGPVVGDALARHPGLAMVSFTGSTRAGISVSKSAADSVKRVTLELGGKSPNLVFADCGPDLETRVRASVAECFLNSGQSCDAPTRLVVERACYDDVVEIARMAAEETRIGDPRAEGDHIGPLFDRLQWDRVQERIAQGIAEGARLVAGGPGRPEGINRGWYARPTIFADVRNDMTIAREEIFGPVLSILAACDEEDAIAIANDTLYGLAAYIQTGDPERARRVAARLRAGAVHVNGGGLGCGTPFGGYKASGNGREGGTMGLEDYQEVKSLHFG</sequence>
<dbReference type="CDD" id="cd07138">
    <property type="entry name" value="ALDH_CddD_SSP0762"/>
    <property type="match status" value="1"/>
</dbReference>
<dbReference type="Gene3D" id="3.40.605.10">
    <property type="entry name" value="Aldehyde Dehydrogenase, Chain A, domain 1"/>
    <property type="match status" value="1"/>
</dbReference>